<proteinExistence type="predicted"/>
<sequence length="258" mass="28919">MTQNLRTGWVGTDDRQQLVEQNNGLVEEVKMLRQHVADMYQAWITGKAPPPPPPSFSNSSITHPPYSPSQPTYDSFPSYPSSSITRPRYSPPQCYFSPRGSQRWASLSKYPAPQKAYPPSQAYRKPPGSGFRPNQAFRNERLLKRGKALTPIGVSYASLFERLKHAGLIEPLPAYTPDPHVRNFDPAAQCAYHSNVIGHNIESCRNLKREVEKMVQEGRIVIDDSNMEHSNPIENLLTEVDDMEVDNGLGNTNAKLSG</sequence>
<name>A0AC58RN29_TOBAC</name>
<evidence type="ECO:0000313" key="2">
    <source>
        <dbReference type="RefSeq" id="XP_075074131.1"/>
    </source>
</evidence>
<protein>
    <submittedName>
        <fullName evidence="2">Uncharacterized protein LOC142161923</fullName>
    </submittedName>
</protein>
<reference evidence="1" key="1">
    <citation type="journal article" date="2014" name="Nat. Commun.">
        <title>The tobacco genome sequence and its comparison with those of tomato and potato.</title>
        <authorList>
            <person name="Sierro N."/>
            <person name="Battey J.N."/>
            <person name="Ouadi S."/>
            <person name="Bakaher N."/>
            <person name="Bovet L."/>
            <person name="Willig A."/>
            <person name="Goepfert S."/>
            <person name="Peitsch M.C."/>
            <person name="Ivanov N.V."/>
        </authorList>
    </citation>
    <scope>NUCLEOTIDE SEQUENCE [LARGE SCALE GENOMIC DNA]</scope>
</reference>
<reference evidence="2" key="2">
    <citation type="submission" date="2025-08" db="UniProtKB">
        <authorList>
            <consortium name="RefSeq"/>
        </authorList>
    </citation>
    <scope>IDENTIFICATION</scope>
    <source>
        <tissue evidence="2">Leaf</tissue>
    </source>
</reference>
<accession>A0AC58RN29</accession>
<dbReference type="RefSeq" id="XP_075074131.1">
    <property type="nucleotide sequence ID" value="XM_075218030.1"/>
</dbReference>
<dbReference type="Proteomes" id="UP000790787">
    <property type="component" value="Chromosome 7"/>
</dbReference>
<organism evidence="1 2">
    <name type="scientific">Nicotiana tabacum</name>
    <name type="common">Common tobacco</name>
    <dbReference type="NCBI Taxonomy" id="4097"/>
    <lineage>
        <taxon>Eukaryota</taxon>
        <taxon>Viridiplantae</taxon>
        <taxon>Streptophyta</taxon>
        <taxon>Embryophyta</taxon>
        <taxon>Tracheophyta</taxon>
        <taxon>Spermatophyta</taxon>
        <taxon>Magnoliopsida</taxon>
        <taxon>eudicotyledons</taxon>
        <taxon>Gunneridae</taxon>
        <taxon>Pentapetalae</taxon>
        <taxon>asterids</taxon>
        <taxon>lamiids</taxon>
        <taxon>Solanales</taxon>
        <taxon>Solanaceae</taxon>
        <taxon>Nicotianoideae</taxon>
        <taxon>Nicotianeae</taxon>
        <taxon>Nicotiana</taxon>
    </lineage>
</organism>
<evidence type="ECO:0000313" key="1">
    <source>
        <dbReference type="Proteomes" id="UP000790787"/>
    </source>
</evidence>
<keyword evidence="1" id="KW-1185">Reference proteome</keyword>
<gene>
    <name evidence="2" type="primary">LOC142161923</name>
</gene>